<dbReference type="InterPro" id="IPR050250">
    <property type="entry name" value="Macrolide_Exporter_MacB"/>
</dbReference>
<feature type="transmembrane region" description="Helical" evidence="7">
    <location>
        <begin position="361"/>
        <end position="380"/>
    </location>
</feature>
<evidence type="ECO:0000256" key="2">
    <source>
        <dbReference type="ARBA" id="ARBA00022475"/>
    </source>
</evidence>
<keyword evidence="4 7" id="KW-1133">Transmembrane helix</keyword>
<name>U4KNU9_9MOLU</name>
<sequence>MKQTASLYLYILKLSFRNIKKSLFRFLLFVCALSFLVLTIYLSLSTNEFLKMYYNNETSSTYHDYQLKINPTLESNSRFFSITPLLNSSVKDELKRYLQLFEIETTFTLDSDIHSVTLFSTSIASFTDYINPNNTFVLLPNDAIITSSFAKKHDIDLFDTVDIQLGDKKIKYQVAYIINDYGLFKDERVFVDQKSILKTLITTLDPSLSNLPEVIYERFTNQLYLSFYDGVDIEQVKTTLETLPGYQNLSISHPFNQQRINQNIQITATFFTIILSIISLTLLVFFYTNLQIISLNRHTQYQNLRTIGFKNKQIYLLFLTEIYISLIIGFVIGFILSYFVIDYGFYFLGSTASYKINLSKAFVVFGIMNLLVFISLGVLLSDKKRETQTSKTAIKIFFVCLIVAILLYTKNVVLIILITVAFLFMFCTLKLPHLFFATRKFKGNILTANLFKMTLMKKTFKAYIVSLFIVFLSVFLLFYANRHMSERIKHYGSFYQFDFYITGITQNFTSIEDELSKRTDLQFSPIVFDTNVTINDHVVMEFVSINPDDISIYYDLNISKDALTLFKENQEPTIILPYAFKALYGLNVLDDVVITTTLGNQTSYIISGFFDKELSNLVISNLNTENKNRNSFMIKSLDDKQVLKTSLLSTFQKRLIVVYDYNSSLSRQLIEMKQIQSYLNLIICFILVSLMLSLANQQTLLYQSLKDNYVKLSVLGLAKDKRRKYLIKESWLIFILTMVFTYGFYLVFLTLISDLYLSFFLYEISYDYHLASLFAFIFITVFYFMIRYFYQKTAIRESFSSHFQNFD</sequence>
<feature type="transmembrane region" description="Helical" evidence="7">
    <location>
        <begin position="677"/>
        <end position="696"/>
    </location>
</feature>
<dbReference type="AlphaFoldDB" id="U4KNU9"/>
<evidence type="ECO:0000256" key="1">
    <source>
        <dbReference type="ARBA" id="ARBA00004651"/>
    </source>
</evidence>
<keyword evidence="5 7" id="KW-0472">Membrane</keyword>
<dbReference type="Proteomes" id="UP000032737">
    <property type="component" value="Chromosome"/>
</dbReference>
<evidence type="ECO:0000256" key="4">
    <source>
        <dbReference type="ARBA" id="ARBA00022989"/>
    </source>
</evidence>
<dbReference type="InterPro" id="IPR003838">
    <property type="entry name" value="ABC3_permease_C"/>
</dbReference>
<feature type="transmembrane region" description="Helical" evidence="7">
    <location>
        <begin position="314"/>
        <end position="341"/>
    </location>
</feature>
<keyword evidence="10" id="KW-1185">Reference proteome</keyword>
<dbReference type="GO" id="GO:0005886">
    <property type="term" value="C:plasma membrane"/>
    <property type="evidence" value="ECO:0007669"/>
    <property type="project" value="UniProtKB-SubCell"/>
</dbReference>
<keyword evidence="2" id="KW-1003">Cell membrane</keyword>
<evidence type="ECO:0000256" key="5">
    <source>
        <dbReference type="ARBA" id="ARBA00023136"/>
    </source>
</evidence>
<dbReference type="HOGENOM" id="CLU_349046_0_0_14"/>
<evidence type="ECO:0000256" key="6">
    <source>
        <dbReference type="ARBA" id="ARBA00038076"/>
    </source>
</evidence>
<comment type="subcellular location">
    <subcellularLocation>
        <location evidence="1">Cell membrane</location>
        <topology evidence="1">Multi-pass membrane protein</topology>
    </subcellularLocation>
</comment>
<dbReference type="PANTHER" id="PTHR30572">
    <property type="entry name" value="MEMBRANE COMPONENT OF TRANSPORTER-RELATED"/>
    <property type="match status" value="1"/>
</dbReference>
<proteinExistence type="inferred from homology"/>
<keyword evidence="3 7" id="KW-0812">Transmembrane</keyword>
<dbReference type="PANTHER" id="PTHR30572:SF4">
    <property type="entry name" value="ABC TRANSPORTER PERMEASE YTRF"/>
    <property type="match status" value="1"/>
</dbReference>
<dbReference type="STRING" id="61635.BN85310460"/>
<dbReference type="EMBL" id="FO681348">
    <property type="protein sequence ID" value="CCV66067.1"/>
    <property type="molecule type" value="Genomic_DNA"/>
</dbReference>
<feature type="transmembrane region" description="Helical" evidence="7">
    <location>
        <begin position="414"/>
        <end position="436"/>
    </location>
</feature>
<organism evidence="9 10">
    <name type="scientific">Acholeplasma brassicae</name>
    <dbReference type="NCBI Taxonomy" id="61635"/>
    <lineage>
        <taxon>Bacteria</taxon>
        <taxon>Bacillati</taxon>
        <taxon>Mycoplasmatota</taxon>
        <taxon>Mollicutes</taxon>
        <taxon>Acholeplasmatales</taxon>
        <taxon>Acholeplasmataceae</taxon>
        <taxon>Acholeplasma</taxon>
    </lineage>
</organism>
<feature type="transmembrane region" description="Helical" evidence="7">
    <location>
        <begin position="23"/>
        <end position="44"/>
    </location>
</feature>
<evidence type="ECO:0000313" key="9">
    <source>
        <dbReference type="EMBL" id="CCV66067.1"/>
    </source>
</evidence>
<feature type="transmembrane region" description="Helical" evidence="7">
    <location>
        <begin position="768"/>
        <end position="790"/>
    </location>
</feature>
<reference evidence="9 10" key="1">
    <citation type="journal article" date="2013" name="J. Mol. Microbiol. Biotechnol.">
        <title>Analysis of the Complete Genomes of Acholeplasma brassicae , A. palmae and A. laidlawii and Their Comparison to the Obligate Parasites from ' Candidatus Phytoplasma'.</title>
        <authorList>
            <person name="Kube M."/>
            <person name="Siewert C."/>
            <person name="Migdoll A.M."/>
            <person name="Duduk B."/>
            <person name="Holz S."/>
            <person name="Rabus R."/>
            <person name="Seemuller E."/>
            <person name="Mitrovic J."/>
            <person name="Muller I."/>
            <person name="Buttner C."/>
            <person name="Reinhardt R."/>
        </authorList>
    </citation>
    <scope>NUCLEOTIDE SEQUENCE [LARGE SCALE GENOMIC DNA]</scope>
    <source>
        <strain evidence="10">0502</strain>
    </source>
</reference>
<evidence type="ECO:0000256" key="7">
    <source>
        <dbReference type="SAM" id="Phobius"/>
    </source>
</evidence>
<feature type="transmembrane region" description="Helical" evidence="7">
    <location>
        <begin position="392"/>
        <end position="408"/>
    </location>
</feature>
<evidence type="ECO:0000313" key="10">
    <source>
        <dbReference type="Proteomes" id="UP000032737"/>
    </source>
</evidence>
<protein>
    <recommendedName>
        <fullName evidence="8">ABC3 transporter permease C-terminal domain-containing protein</fullName>
    </recommendedName>
</protein>
<accession>U4KNU9</accession>
<dbReference type="GO" id="GO:0022857">
    <property type="term" value="F:transmembrane transporter activity"/>
    <property type="evidence" value="ECO:0007669"/>
    <property type="project" value="TreeGrafter"/>
</dbReference>
<comment type="similarity">
    <text evidence="6">Belongs to the ABC-4 integral membrane protein family.</text>
</comment>
<gene>
    <name evidence="9" type="ORF">BN85310460</name>
</gene>
<feature type="domain" description="ABC3 transporter permease C-terminal" evidence="8">
    <location>
        <begin position="273"/>
        <end position="379"/>
    </location>
</feature>
<dbReference type="Pfam" id="PF02687">
    <property type="entry name" value="FtsX"/>
    <property type="match status" value="1"/>
</dbReference>
<dbReference type="KEGG" id="abra:BN85310460"/>
<evidence type="ECO:0000256" key="3">
    <source>
        <dbReference type="ARBA" id="ARBA00022692"/>
    </source>
</evidence>
<feature type="transmembrane region" description="Helical" evidence="7">
    <location>
        <begin position="462"/>
        <end position="480"/>
    </location>
</feature>
<feature type="transmembrane region" description="Helical" evidence="7">
    <location>
        <begin position="731"/>
        <end position="762"/>
    </location>
</feature>
<evidence type="ECO:0000259" key="8">
    <source>
        <dbReference type="Pfam" id="PF02687"/>
    </source>
</evidence>
<feature type="transmembrane region" description="Helical" evidence="7">
    <location>
        <begin position="268"/>
        <end position="293"/>
    </location>
</feature>